<dbReference type="PANTHER" id="PTHR11956:SF5">
    <property type="entry name" value="ARGININE--TRNA LIGASE, CYTOPLASMIC"/>
    <property type="match status" value="1"/>
</dbReference>
<evidence type="ECO:0000256" key="2">
    <source>
        <dbReference type="ARBA" id="ARBA00022490"/>
    </source>
</evidence>
<comment type="catalytic activity">
    <reaction evidence="8 9">
        <text>tRNA(Arg) + L-arginine + ATP = L-arginyl-tRNA(Arg) + AMP + diphosphate</text>
        <dbReference type="Rhea" id="RHEA:20301"/>
        <dbReference type="Rhea" id="RHEA-COMP:9658"/>
        <dbReference type="Rhea" id="RHEA-COMP:9673"/>
        <dbReference type="ChEBI" id="CHEBI:30616"/>
        <dbReference type="ChEBI" id="CHEBI:32682"/>
        <dbReference type="ChEBI" id="CHEBI:33019"/>
        <dbReference type="ChEBI" id="CHEBI:78442"/>
        <dbReference type="ChEBI" id="CHEBI:78513"/>
        <dbReference type="ChEBI" id="CHEBI:456215"/>
        <dbReference type="EC" id="6.1.1.19"/>
    </reaction>
</comment>
<keyword evidence="14" id="KW-1185">Reference proteome</keyword>
<dbReference type="SUPFAM" id="SSF52374">
    <property type="entry name" value="Nucleotidylyl transferase"/>
    <property type="match status" value="1"/>
</dbReference>
<comment type="subcellular location">
    <subcellularLocation>
        <location evidence="9">Cytoplasm</location>
    </subcellularLocation>
</comment>
<dbReference type="GO" id="GO:0004814">
    <property type="term" value="F:arginine-tRNA ligase activity"/>
    <property type="evidence" value="ECO:0007669"/>
    <property type="project" value="UniProtKB-EC"/>
</dbReference>
<dbReference type="SUPFAM" id="SSF47323">
    <property type="entry name" value="Anticodon-binding domain of a subclass of class I aminoacyl-tRNA synthetases"/>
    <property type="match status" value="1"/>
</dbReference>
<dbReference type="InterPro" id="IPR014729">
    <property type="entry name" value="Rossmann-like_a/b/a_fold"/>
</dbReference>
<evidence type="ECO:0000313" key="13">
    <source>
        <dbReference type="EMBL" id="MCW7556272.1"/>
    </source>
</evidence>
<dbReference type="Pfam" id="PF03485">
    <property type="entry name" value="Arg_tRNA_synt_N"/>
    <property type="match status" value="1"/>
</dbReference>
<keyword evidence="2 9" id="KW-0963">Cytoplasm</keyword>
<evidence type="ECO:0000256" key="7">
    <source>
        <dbReference type="ARBA" id="ARBA00023146"/>
    </source>
</evidence>
<dbReference type="InterPro" id="IPR036695">
    <property type="entry name" value="Arg-tRNA-synth_N_sf"/>
</dbReference>
<evidence type="ECO:0000256" key="4">
    <source>
        <dbReference type="ARBA" id="ARBA00022741"/>
    </source>
</evidence>
<evidence type="ECO:0000313" key="14">
    <source>
        <dbReference type="Proteomes" id="UP001209854"/>
    </source>
</evidence>
<evidence type="ECO:0000256" key="5">
    <source>
        <dbReference type="ARBA" id="ARBA00022840"/>
    </source>
</evidence>
<dbReference type="InterPro" id="IPR001412">
    <property type="entry name" value="aa-tRNA-synth_I_CS"/>
</dbReference>
<dbReference type="Gene3D" id="3.40.50.620">
    <property type="entry name" value="HUPs"/>
    <property type="match status" value="1"/>
</dbReference>
<keyword evidence="6 9" id="KW-0648">Protein biosynthesis</keyword>
<dbReference type="HAMAP" id="MF_00123">
    <property type="entry name" value="Arg_tRNA_synth"/>
    <property type="match status" value="1"/>
</dbReference>
<accession>A0ABT3N3R3</accession>
<evidence type="ECO:0000256" key="1">
    <source>
        <dbReference type="ARBA" id="ARBA00005594"/>
    </source>
</evidence>
<keyword evidence="3 9" id="KW-0436">Ligase</keyword>
<feature type="domain" description="DALR anticodon binding" evidence="11">
    <location>
        <begin position="464"/>
        <end position="581"/>
    </location>
</feature>
<dbReference type="PANTHER" id="PTHR11956">
    <property type="entry name" value="ARGINYL-TRNA SYNTHETASE"/>
    <property type="match status" value="1"/>
</dbReference>
<evidence type="ECO:0000256" key="9">
    <source>
        <dbReference type="HAMAP-Rule" id="MF_00123"/>
    </source>
</evidence>
<keyword evidence="4 9" id="KW-0547">Nucleotide-binding</keyword>
<keyword evidence="7 9" id="KW-0030">Aminoacyl-tRNA synthetase</keyword>
<dbReference type="PRINTS" id="PR01038">
    <property type="entry name" value="TRNASYNTHARG"/>
</dbReference>
<sequence>MNILKLLEDRVIKALNAAGAPEDTPAMVRPSARANFGDYQCNAVMAAARKMGQKPRDLAQTVVDHLDLDGIADKTEIAGPGFINIYLAPEFLAKGLRAAVSDERIGVEKVENPHTVIVDYSAPNVAKEMHVGHLRSTIIGDSTARTLEFLGHKVIRQNHLGDWGTQFGMLIAHLEELEQSNQEEAMDMELSDLETFYKAAKKRFDEDGAFAAKARDYVVRLQAGEAHFKKLWKRLVDVTLSHNQEVYERLNVSLTPGDVMGESAYNDSLPVIIKALDSKGLLSEDQGAKVVFLDEFKNKDGDPMGVIVEKSGGGFLYSTTDLAAIRHRVHTLNADRVLYYVDARQGQHFEQVYTIARKAGFATEDVQLEHHAFGMMLGKDGKPFKTRAGTTIKLVDLLNEAEERAARLIASKDSDLSEEQKVNVIKAVAMGSVKYADLSKNRTSDYVFDWDNMLAFEGNTAPYMLYAYTRVQSIFRKAGLSESDLQGDIVIGEATERELSLKLARFSETVEQAAREGMPHIVCGYLYELSGAFMSFYEACPVNKEGVSEELKNSRLQLCSLTARTIKQGLDLLGIETVEQM</sequence>
<dbReference type="InterPro" id="IPR001278">
    <property type="entry name" value="Arg-tRNA-ligase"/>
</dbReference>
<evidence type="ECO:0000256" key="3">
    <source>
        <dbReference type="ARBA" id="ARBA00022598"/>
    </source>
</evidence>
<dbReference type="PROSITE" id="PS00178">
    <property type="entry name" value="AA_TRNA_LIGASE_I"/>
    <property type="match status" value="1"/>
</dbReference>
<name>A0ABT3N3R3_9GAMM</name>
<evidence type="ECO:0000259" key="12">
    <source>
        <dbReference type="SMART" id="SM01016"/>
    </source>
</evidence>
<dbReference type="SMART" id="SM01016">
    <property type="entry name" value="Arg_tRNA_synt_N"/>
    <property type="match status" value="1"/>
</dbReference>
<dbReference type="Pfam" id="PF05746">
    <property type="entry name" value="DALR_1"/>
    <property type="match status" value="1"/>
</dbReference>
<dbReference type="InterPro" id="IPR008909">
    <property type="entry name" value="DALR_anticod-bd"/>
</dbReference>
<dbReference type="SUPFAM" id="SSF55190">
    <property type="entry name" value="Arginyl-tRNA synthetase (ArgRS), N-terminal 'additional' domain"/>
    <property type="match status" value="1"/>
</dbReference>
<comment type="subunit">
    <text evidence="9">Monomer.</text>
</comment>
<dbReference type="InterPro" id="IPR005148">
    <property type="entry name" value="Arg-tRNA-synth_N"/>
</dbReference>
<dbReference type="Gene3D" id="1.10.730.10">
    <property type="entry name" value="Isoleucyl-tRNA Synthetase, Domain 1"/>
    <property type="match status" value="1"/>
</dbReference>
<evidence type="ECO:0000256" key="6">
    <source>
        <dbReference type="ARBA" id="ARBA00022917"/>
    </source>
</evidence>
<dbReference type="Proteomes" id="UP001209854">
    <property type="component" value="Unassembled WGS sequence"/>
</dbReference>
<gene>
    <name evidence="9 13" type="primary">argS</name>
    <name evidence="13" type="ORF">NX722_27310</name>
</gene>
<dbReference type="EC" id="6.1.1.19" evidence="9"/>
<organism evidence="13 14">
    <name type="scientific">Endozoicomonas gorgoniicola</name>
    <dbReference type="NCBI Taxonomy" id="1234144"/>
    <lineage>
        <taxon>Bacteria</taxon>
        <taxon>Pseudomonadati</taxon>
        <taxon>Pseudomonadota</taxon>
        <taxon>Gammaproteobacteria</taxon>
        <taxon>Oceanospirillales</taxon>
        <taxon>Endozoicomonadaceae</taxon>
        <taxon>Endozoicomonas</taxon>
    </lineage>
</organism>
<dbReference type="SMART" id="SM00836">
    <property type="entry name" value="DALR_1"/>
    <property type="match status" value="1"/>
</dbReference>
<dbReference type="Pfam" id="PF00750">
    <property type="entry name" value="tRNA-synt_1d"/>
    <property type="match status" value="1"/>
</dbReference>
<evidence type="ECO:0000259" key="11">
    <source>
        <dbReference type="SMART" id="SM00836"/>
    </source>
</evidence>
<evidence type="ECO:0000256" key="10">
    <source>
        <dbReference type="RuleBase" id="RU363038"/>
    </source>
</evidence>
<dbReference type="RefSeq" id="WP_262565967.1">
    <property type="nucleotide sequence ID" value="NZ_JAPFCC010000001.1"/>
</dbReference>
<dbReference type="NCBIfam" id="TIGR00456">
    <property type="entry name" value="argS"/>
    <property type="match status" value="1"/>
</dbReference>
<comment type="caution">
    <text evidence="13">The sequence shown here is derived from an EMBL/GenBank/DDBJ whole genome shotgun (WGS) entry which is preliminary data.</text>
</comment>
<comment type="similarity">
    <text evidence="1 9 10">Belongs to the class-I aminoacyl-tRNA synthetase family.</text>
</comment>
<dbReference type="InterPro" id="IPR035684">
    <property type="entry name" value="ArgRS_core"/>
</dbReference>
<protein>
    <recommendedName>
        <fullName evidence="9">Arginine--tRNA ligase</fullName>
        <ecNumber evidence="9">6.1.1.19</ecNumber>
    </recommendedName>
    <alternativeName>
        <fullName evidence="9">Arginyl-tRNA synthetase</fullName>
        <shortName evidence="9">ArgRS</shortName>
    </alternativeName>
</protein>
<dbReference type="CDD" id="cd07956">
    <property type="entry name" value="Anticodon_Ia_Arg"/>
    <property type="match status" value="1"/>
</dbReference>
<keyword evidence="5 9" id="KW-0067">ATP-binding</keyword>
<dbReference type="InterPro" id="IPR009080">
    <property type="entry name" value="tRNAsynth_Ia_anticodon-bd"/>
</dbReference>
<feature type="short sequence motif" description="'HIGH' region" evidence="9">
    <location>
        <begin position="123"/>
        <end position="133"/>
    </location>
</feature>
<dbReference type="EMBL" id="JAPFCC010000001">
    <property type="protein sequence ID" value="MCW7556272.1"/>
    <property type="molecule type" value="Genomic_DNA"/>
</dbReference>
<reference evidence="13 14" key="1">
    <citation type="submission" date="2022-10" db="EMBL/GenBank/DDBJ databases">
        <title>High-quality genome sequences of two octocoral-associated bacteria, Endozoicomonas euniceicola EF212 and Endozoicomonas gorgoniicola PS125.</title>
        <authorList>
            <person name="Chiou Y.-J."/>
            <person name="Chen Y.-H."/>
        </authorList>
    </citation>
    <scope>NUCLEOTIDE SEQUENCE [LARGE SCALE GENOMIC DNA]</scope>
    <source>
        <strain evidence="13 14">PS125</strain>
    </source>
</reference>
<feature type="domain" description="Arginyl tRNA synthetase N-terminal" evidence="12">
    <location>
        <begin position="1"/>
        <end position="87"/>
    </location>
</feature>
<proteinExistence type="inferred from homology"/>
<dbReference type="CDD" id="cd00671">
    <property type="entry name" value="ArgRS_core"/>
    <property type="match status" value="1"/>
</dbReference>
<dbReference type="Gene3D" id="3.30.1360.70">
    <property type="entry name" value="Arginyl tRNA synthetase N-terminal domain"/>
    <property type="match status" value="1"/>
</dbReference>
<evidence type="ECO:0000256" key="8">
    <source>
        <dbReference type="ARBA" id="ARBA00049339"/>
    </source>
</evidence>